<comment type="similarity">
    <text evidence="2 5">Belongs to the flagella basal body rod proteins family.</text>
</comment>
<dbReference type="InterPro" id="IPR011491">
    <property type="entry name" value="FlgE_D2"/>
</dbReference>
<dbReference type="Pfam" id="PF06429">
    <property type="entry name" value="Flg_bbr_C"/>
    <property type="match status" value="1"/>
</dbReference>
<comment type="function">
    <text evidence="5">A flexible structure which links the flagellar filament to the drive apparatus in the basal body.</text>
</comment>
<evidence type="ECO:0000256" key="2">
    <source>
        <dbReference type="ARBA" id="ARBA00009677"/>
    </source>
</evidence>
<evidence type="ECO:0000256" key="1">
    <source>
        <dbReference type="ARBA" id="ARBA00004117"/>
    </source>
</evidence>
<dbReference type="PANTHER" id="PTHR30435:SF1">
    <property type="entry name" value="FLAGELLAR HOOK PROTEIN FLGE"/>
    <property type="match status" value="1"/>
</dbReference>
<dbReference type="NCBIfam" id="TIGR03506">
    <property type="entry name" value="FlgEFG_subfam"/>
    <property type="match status" value="1"/>
</dbReference>
<accession>A0ABR9CVJ9</accession>
<dbReference type="NCBIfam" id="NF004238">
    <property type="entry name" value="PRK05682.1-1"/>
    <property type="match status" value="1"/>
</dbReference>
<dbReference type="InterPro" id="IPR037925">
    <property type="entry name" value="FlgE/F/G-like"/>
</dbReference>
<evidence type="ECO:0000259" key="7">
    <source>
        <dbReference type="Pfam" id="PF06429"/>
    </source>
</evidence>
<dbReference type="Gene3D" id="2.60.98.20">
    <property type="entry name" value="Flagellar hook protein FlgE"/>
    <property type="match status" value="1"/>
</dbReference>
<name>A0ABR9CVJ9_9GAMM</name>
<dbReference type="RefSeq" id="WP_192373142.1">
    <property type="nucleotide sequence ID" value="NZ_CAJHIV010000001.1"/>
</dbReference>
<evidence type="ECO:0000313" key="10">
    <source>
        <dbReference type="EMBL" id="MBD9354869.1"/>
    </source>
</evidence>
<evidence type="ECO:0000256" key="5">
    <source>
        <dbReference type="RuleBase" id="RU362116"/>
    </source>
</evidence>
<feature type="domain" description="Flagellar basal body rod protein N-terminal" evidence="6">
    <location>
        <begin position="5"/>
        <end position="33"/>
    </location>
</feature>
<dbReference type="InterPro" id="IPR001444">
    <property type="entry name" value="Flag_bb_rod_N"/>
</dbReference>
<dbReference type="Proteomes" id="UP000652176">
    <property type="component" value="Unassembled WGS sequence"/>
</dbReference>
<dbReference type="InterPro" id="IPR053967">
    <property type="entry name" value="LlgE_F_G-like_D1"/>
</dbReference>
<keyword evidence="4 5" id="KW-0975">Bacterial flagellum</keyword>
<evidence type="ECO:0000259" key="9">
    <source>
        <dbReference type="Pfam" id="PF22692"/>
    </source>
</evidence>
<proteinExistence type="inferred from homology"/>
<dbReference type="Pfam" id="PF07559">
    <property type="entry name" value="FlgE_D2"/>
    <property type="match status" value="1"/>
</dbReference>
<evidence type="ECO:0000256" key="4">
    <source>
        <dbReference type="ARBA" id="ARBA00023143"/>
    </source>
</evidence>
<dbReference type="InterPro" id="IPR037058">
    <property type="entry name" value="Falgellar_hook_FlgE_sf"/>
</dbReference>
<dbReference type="Pfam" id="PF22692">
    <property type="entry name" value="LlgE_F_G_D1"/>
    <property type="match status" value="1"/>
</dbReference>
<keyword evidence="10" id="KW-0282">Flagellum</keyword>
<evidence type="ECO:0000259" key="8">
    <source>
        <dbReference type="Pfam" id="PF07559"/>
    </source>
</evidence>
<dbReference type="InterPro" id="IPR010930">
    <property type="entry name" value="Flg_bb/hook_C_dom"/>
</dbReference>
<gene>
    <name evidence="10" type="primary">flgE</name>
    <name evidence="10" type="ORF">IE877_03035</name>
</gene>
<dbReference type="InterPro" id="IPR019776">
    <property type="entry name" value="Flagellar_basal_body_rod_CS"/>
</dbReference>
<dbReference type="Pfam" id="PF00460">
    <property type="entry name" value="Flg_bb_rod"/>
    <property type="match status" value="1"/>
</dbReference>
<keyword evidence="11" id="KW-1185">Reference proteome</keyword>
<comment type="caution">
    <text evidence="10">The sequence shown here is derived from an EMBL/GenBank/DDBJ whole genome shotgun (WGS) entry which is preliminary data.</text>
</comment>
<organism evidence="10 11">
    <name type="scientific">Methylomonas albis</name>
    <dbReference type="NCBI Taxonomy" id="1854563"/>
    <lineage>
        <taxon>Bacteria</taxon>
        <taxon>Pseudomonadati</taxon>
        <taxon>Pseudomonadota</taxon>
        <taxon>Gammaproteobacteria</taxon>
        <taxon>Methylococcales</taxon>
        <taxon>Methylococcaceae</taxon>
        <taxon>Methylomonas</taxon>
    </lineage>
</organism>
<keyword evidence="10" id="KW-0966">Cell projection</keyword>
<keyword evidence="10" id="KW-0969">Cilium</keyword>
<dbReference type="InterPro" id="IPR020013">
    <property type="entry name" value="Flagellar_FlgE/F/G"/>
</dbReference>
<feature type="domain" description="Flagellar hook protein FlgE D2" evidence="8">
    <location>
        <begin position="168"/>
        <end position="323"/>
    </location>
</feature>
<comment type="subcellular location">
    <subcellularLocation>
        <location evidence="1 5">Bacterial flagellum basal body</location>
    </subcellularLocation>
</comment>
<dbReference type="PANTHER" id="PTHR30435">
    <property type="entry name" value="FLAGELLAR PROTEIN"/>
    <property type="match status" value="1"/>
</dbReference>
<evidence type="ECO:0000259" key="6">
    <source>
        <dbReference type="Pfam" id="PF00460"/>
    </source>
</evidence>
<protein>
    <recommendedName>
        <fullName evidence="3 5">Flagellar hook protein FlgE</fullName>
    </recommendedName>
</protein>
<dbReference type="EMBL" id="JACXSS010000001">
    <property type="protein sequence ID" value="MBD9354869.1"/>
    <property type="molecule type" value="Genomic_DNA"/>
</dbReference>
<evidence type="ECO:0000313" key="11">
    <source>
        <dbReference type="Proteomes" id="UP000652176"/>
    </source>
</evidence>
<feature type="domain" description="Flagellar basal-body/hook protein C-terminal" evidence="7">
    <location>
        <begin position="397"/>
        <end position="442"/>
    </location>
</feature>
<dbReference type="SUPFAM" id="SSF117143">
    <property type="entry name" value="Flagellar hook protein flgE"/>
    <property type="match status" value="1"/>
</dbReference>
<feature type="domain" description="Flagellar hook protein FlgE/F/G-like D1" evidence="9">
    <location>
        <begin position="83"/>
        <end position="128"/>
    </location>
</feature>
<reference evidence="10 11" key="1">
    <citation type="submission" date="2020-09" db="EMBL/GenBank/DDBJ databases">
        <title>Methylomonas albis sp. nov. and Methylomonas fluvii sp. nov.: Two cold-adapted methanotrophs from the River Elbe and an amended description of Methylovulum psychrotolerans strain Eb1.</title>
        <authorList>
            <person name="Bussmann I.K."/>
            <person name="Klings K.-W."/>
            <person name="Warnstedt J."/>
            <person name="Hoppert M."/>
            <person name="Saborowski A."/>
            <person name="Horn F."/>
            <person name="Liebner S."/>
        </authorList>
    </citation>
    <scope>NUCLEOTIDE SEQUENCE [LARGE SCALE GENOMIC DNA]</scope>
    <source>
        <strain evidence="10 11">EbA</strain>
    </source>
</reference>
<evidence type="ECO:0000256" key="3">
    <source>
        <dbReference type="ARBA" id="ARBA00019015"/>
    </source>
</evidence>
<dbReference type="PROSITE" id="PS00588">
    <property type="entry name" value="FLAGELLA_BB_ROD"/>
    <property type="match status" value="1"/>
</dbReference>
<sequence>MAFTTALSGLNAASNNLAVTGNNIANANTVGFKKSRSEFADVYASSLGGVSNTTAGAGVKVSNVAQQFNQGSLSFTDNNLDLAISGEGFFTMAKSPTETNDITYTRSGEFKLDKDGYLVNNQGKSLMVYKPNGTAVADGFSTGVTQPVQINTLTGLPSATDTVSLAVNLNANDSVPTVTPFDPTNNNSYNAQTSVTVYDSLGSPHILSTYYVKGTSTSSTTDWSVYHYMAEPATPTARTSINAGTYGTTVAAPATTTTLPTPAVMTFDSSGKLQTPASGRFALSNYTILPATGASPIKVGTMDYFGSTQVQEKFSVNTMTQNGLPAGRLTGIDIDDEGVIFARFSNGGSQTMGKVALTRFANTNGLAKIGDTAWGQSANSGEPIPGEAGANNFGLIQAGALESSNVELSAQLVNLIVAQQNYQANAQTITTENSIMQTILQIR</sequence>